<sequence>MPKTTLAAETIVQQLAIQPDLFKQWRLQVETVTMKGPEQPPLQAKVFQAV</sequence>
<evidence type="ECO:0000313" key="1">
    <source>
        <dbReference type="EMBL" id="UJF35197.1"/>
    </source>
</evidence>
<name>A0ABY3SMB4_9BACL</name>
<proteinExistence type="predicted"/>
<accession>A0ABY3SMB4</accession>
<reference evidence="1 2" key="1">
    <citation type="journal article" date="2024" name="Int. J. Syst. Evol. Microbiol.">
        <title>Paenibacillus hexagrammi sp. nov., a novel bacterium isolated from the gut content of Hexagrammos agrammus.</title>
        <authorList>
            <person name="Jung H.K."/>
            <person name="Kim D.G."/>
            <person name="Zin H."/>
            <person name="Park J."/>
            <person name="Jung H."/>
            <person name="Kim Y.O."/>
            <person name="Kong H.J."/>
            <person name="Kim J.W."/>
            <person name="Kim Y.S."/>
        </authorList>
    </citation>
    <scope>NUCLEOTIDE SEQUENCE [LARGE SCALE GENOMIC DNA]</scope>
    <source>
        <strain evidence="1 2">YPD9-1</strain>
    </source>
</reference>
<dbReference type="EMBL" id="CP090978">
    <property type="protein sequence ID" value="UJF35197.1"/>
    <property type="molecule type" value="Genomic_DNA"/>
</dbReference>
<dbReference type="RefSeq" id="WP_235121767.1">
    <property type="nucleotide sequence ID" value="NZ_CP090978.1"/>
</dbReference>
<organism evidence="1 2">
    <name type="scientific">Paenibacillus hexagrammi</name>
    <dbReference type="NCBI Taxonomy" id="2908839"/>
    <lineage>
        <taxon>Bacteria</taxon>
        <taxon>Bacillati</taxon>
        <taxon>Bacillota</taxon>
        <taxon>Bacilli</taxon>
        <taxon>Bacillales</taxon>
        <taxon>Paenibacillaceae</taxon>
        <taxon>Paenibacillus</taxon>
    </lineage>
</organism>
<keyword evidence="2" id="KW-1185">Reference proteome</keyword>
<protein>
    <submittedName>
        <fullName evidence="1">Uncharacterized protein</fullName>
    </submittedName>
</protein>
<dbReference type="Proteomes" id="UP001649230">
    <property type="component" value="Chromosome"/>
</dbReference>
<evidence type="ECO:0000313" key="2">
    <source>
        <dbReference type="Proteomes" id="UP001649230"/>
    </source>
</evidence>
<gene>
    <name evidence="1" type="ORF">L0M14_08765</name>
</gene>